<dbReference type="PANTHER" id="PTHR36304:SF4">
    <property type="entry name" value="DUF4388 DOMAIN-CONTAINING PROTEIN"/>
    <property type="match status" value="1"/>
</dbReference>
<name>A0A7X6DRZ7_9BACT</name>
<sequence>MSLEGRLEDLGLADIFQIISLSKRSGVLTIIRKEGTGRLVFNRGMLIYGSSDSVSRLGYTLVKKGLVTTEELEKALRLQKTGGMKLPVGAILEKTGAIAKGVLEEELRNHLVEVVRDFLNWESGSFHFELGDPVANDLTLEEGLNLDFLMMEASRRQDEYERTQAEQQNTLPPAPENEASGAEATVPPGGTSEGGLPSLEDSQGAAANAPEKTTYRKDLALLTSMIEELSGPASGSEITLLVLRFASEVMNRAIIFLVRSDDILGLGQFGLQVRDESADEKIREVQIPLNEPSLFREVIAKKSSYKGGLAQEKWHRYFLDQIGGGWPKEVFLAPLLNGSEVIALLYGDNLPHQTPIPETEGLEAFVRVAGFAFGKAKLERKLQETKQKGPG</sequence>
<dbReference type="InterPro" id="IPR029016">
    <property type="entry name" value="GAF-like_dom_sf"/>
</dbReference>
<evidence type="ECO:0000313" key="4">
    <source>
        <dbReference type="Proteomes" id="UP000534783"/>
    </source>
</evidence>
<dbReference type="PANTHER" id="PTHR36304">
    <property type="entry name" value="DOMAIN GTPASE-ACTIVATING PROTEIN, PUTATIVE-RELATED-RELATED"/>
    <property type="match status" value="1"/>
</dbReference>
<dbReference type="RefSeq" id="WP_168061813.1">
    <property type="nucleotide sequence ID" value="NZ_VTOW01000003.1"/>
</dbReference>
<dbReference type="InterPro" id="IPR025497">
    <property type="entry name" value="PatA-like_N"/>
</dbReference>
<evidence type="ECO:0000259" key="2">
    <source>
        <dbReference type="Pfam" id="PF14332"/>
    </source>
</evidence>
<evidence type="ECO:0000313" key="3">
    <source>
        <dbReference type="EMBL" id="NKE72302.1"/>
    </source>
</evidence>
<dbReference type="Proteomes" id="UP000534783">
    <property type="component" value="Unassembled WGS sequence"/>
</dbReference>
<dbReference type="Pfam" id="PF14332">
    <property type="entry name" value="DUF4388"/>
    <property type="match status" value="1"/>
</dbReference>
<feature type="region of interest" description="Disordered" evidence="1">
    <location>
        <begin position="157"/>
        <end position="210"/>
    </location>
</feature>
<keyword evidence="4" id="KW-1185">Reference proteome</keyword>
<comment type="caution">
    <text evidence="3">The sequence shown here is derived from an EMBL/GenBank/DDBJ whole genome shotgun (WGS) entry which is preliminary data.</text>
</comment>
<gene>
    <name evidence="3" type="ORF">MNODULE_16250</name>
</gene>
<dbReference type="AlphaFoldDB" id="A0A7X6DRZ7"/>
<proteinExistence type="predicted"/>
<evidence type="ECO:0000256" key="1">
    <source>
        <dbReference type="SAM" id="MobiDB-lite"/>
    </source>
</evidence>
<accession>A0A7X6DRZ7</accession>
<protein>
    <submittedName>
        <fullName evidence="3">DUF4388 domain-containing protein</fullName>
    </submittedName>
</protein>
<feature type="domain" description="PatA-like N-terminal" evidence="2">
    <location>
        <begin position="4"/>
        <end position="159"/>
    </location>
</feature>
<organism evidence="3 4">
    <name type="scientific">Candidatus Manganitrophus noduliformans</name>
    <dbReference type="NCBI Taxonomy" id="2606439"/>
    <lineage>
        <taxon>Bacteria</taxon>
        <taxon>Pseudomonadati</taxon>
        <taxon>Nitrospirota</taxon>
        <taxon>Nitrospiria</taxon>
        <taxon>Candidatus Troglogloeales</taxon>
        <taxon>Candidatus Manganitrophaceae</taxon>
        <taxon>Candidatus Manganitrophus</taxon>
    </lineage>
</organism>
<dbReference type="Gene3D" id="3.30.450.40">
    <property type="match status" value="1"/>
</dbReference>
<reference evidence="3 4" key="1">
    <citation type="journal article" date="2020" name="Nature">
        <title>Bacterial chemolithoautotrophy via manganese oxidation.</title>
        <authorList>
            <person name="Yu H."/>
            <person name="Leadbetter J.R."/>
        </authorList>
    </citation>
    <scope>NUCLEOTIDE SEQUENCE [LARGE SCALE GENOMIC DNA]</scope>
    <source>
        <strain evidence="3 4">Mn-1</strain>
    </source>
</reference>
<dbReference type="EMBL" id="VTOW01000003">
    <property type="protein sequence ID" value="NKE72302.1"/>
    <property type="molecule type" value="Genomic_DNA"/>
</dbReference>